<evidence type="ECO:0000259" key="1">
    <source>
        <dbReference type="Pfam" id="PF14529"/>
    </source>
</evidence>
<name>A0A6J8DR04_MYTCO</name>
<organism evidence="2 3">
    <name type="scientific">Mytilus coruscus</name>
    <name type="common">Sea mussel</name>
    <dbReference type="NCBI Taxonomy" id="42192"/>
    <lineage>
        <taxon>Eukaryota</taxon>
        <taxon>Metazoa</taxon>
        <taxon>Spiralia</taxon>
        <taxon>Lophotrochozoa</taxon>
        <taxon>Mollusca</taxon>
        <taxon>Bivalvia</taxon>
        <taxon>Autobranchia</taxon>
        <taxon>Pteriomorphia</taxon>
        <taxon>Mytilida</taxon>
        <taxon>Mytiloidea</taxon>
        <taxon>Mytilidae</taxon>
        <taxon>Mytilinae</taxon>
        <taxon>Mytilus</taxon>
    </lineage>
</organism>
<dbReference type="Pfam" id="PF14529">
    <property type="entry name" value="Exo_endo_phos_2"/>
    <property type="match status" value="1"/>
</dbReference>
<keyword evidence="3" id="KW-1185">Reference proteome</keyword>
<dbReference type="OrthoDB" id="6195937at2759"/>
<dbReference type="Proteomes" id="UP000507470">
    <property type="component" value="Unassembled WGS sequence"/>
</dbReference>
<reference evidence="2 3" key="1">
    <citation type="submission" date="2020-06" db="EMBL/GenBank/DDBJ databases">
        <authorList>
            <person name="Li R."/>
            <person name="Bekaert M."/>
        </authorList>
    </citation>
    <scope>NUCLEOTIDE SEQUENCE [LARGE SCALE GENOMIC DNA]</scope>
    <source>
        <strain evidence="3">wild</strain>
    </source>
</reference>
<proteinExistence type="predicted"/>
<dbReference type="InterPro" id="IPR005135">
    <property type="entry name" value="Endo/exonuclease/phosphatase"/>
</dbReference>
<dbReference type="AlphaFoldDB" id="A0A6J8DR04"/>
<dbReference type="SUPFAM" id="SSF56219">
    <property type="entry name" value="DNase I-like"/>
    <property type="match status" value="1"/>
</dbReference>
<dbReference type="Gene3D" id="3.60.10.10">
    <property type="entry name" value="Endonuclease/exonuclease/phosphatase"/>
    <property type="match status" value="1"/>
</dbReference>
<accession>A0A6J8DR04</accession>
<evidence type="ECO:0000313" key="2">
    <source>
        <dbReference type="EMBL" id="CAC5411068.1"/>
    </source>
</evidence>
<dbReference type="InterPro" id="IPR036691">
    <property type="entry name" value="Endo/exonu/phosph_ase_sf"/>
</dbReference>
<gene>
    <name evidence="2" type="ORF">MCOR_44201</name>
</gene>
<evidence type="ECO:0000313" key="3">
    <source>
        <dbReference type="Proteomes" id="UP000507470"/>
    </source>
</evidence>
<protein>
    <recommendedName>
        <fullName evidence="1">Endonuclease/exonuclease/phosphatase domain-containing protein</fullName>
    </recommendedName>
</protein>
<feature type="domain" description="Endonuclease/exonuclease/phosphatase" evidence="1">
    <location>
        <begin position="45"/>
        <end position="152"/>
    </location>
</feature>
<dbReference type="EMBL" id="CACVKT020007820">
    <property type="protein sequence ID" value="CAC5411068.1"/>
    <property type="molecule type" value="Genomic_DNA"/>
</dbReference>
<sequence length="224" mass="25465">MKAMLNIILLHNGSVESHAEYNTSPLQTSQIYSILTTPRLQQIRPYIPPDQNHTTPRHEIMQSFGPTHTIIIGGDFNENLLVTSNNKRSKYISEFINGSELKTQNVGKTFIHSNGKDCTAIDYILYPELFSDNILHLRRLEITSNISDHYPVCASVKFCFSMKPTQGLRSDNGQTTRKIDRNKIDKHLYKQALSVQLDKCDFTINDQIEIDEAVTNINTTVTGH</sequence>
<dbReference type="GO" id="GO:0003824">
    <property type="term" value="F:catalytic activity"/>
    <property type="evidence" value="ECO:0007669"/>
    <property type="project" value="InterPro"/>
</dbReference>